<sequence length="75" mass="9102">MERYKVTFEFTNGNIEDTYFTENPHARVQYWIEREKGDWIPIETGMVNLDNVNMIRIAKVELDEKTEKETFIEWV</sequence>
<dbReference type="Proteomes" id="UP000199318">
    <property type="component" value="Unassembled WGS sequence"/>
</dbReference>
<proteinExistence type="predicted"/>
<dbReference type="AlphaFoldDB" id="A0A1H9UJK3"/>
<gene>
    <name evidence="1" type="ORF">SAMN05444126_11474</name>
</gene>
<keyword evidence="2" id="KW-1185">Reference proteome</keyword>
<accession>A0A1H9UJK3</accession>
<evidence type="ECO:0000313" key="2">
    <source>
        <dbReference type="Proteomes" id="UP000199318"/>
    </source>
</evidence>
<dbReference type="RefSeq" id="WP_093073107.1">
    <property type="nucleotide sequence ID" value="NZ_BJVE01000067.1"/>
</dbReference>
<evidence type="ECO:0000313" key="1">
    <source>
        <dbReference type="EMBL" id="SES09374.1"/>
    </source>
</evidence>
<dbReference type="EMBL" id="FOGV01000014">
    <property type="protein sequence ID" value="SES09374.1"/>
    <property type="molecule type" value="Genomic_DNA"/>
</dbReference>
<reference evidence="2" key="1">
    <citation type="submission" date="2016-10" db="EMBL/GenBank/DDBJ databases">
        <authorList>
            <person name="de Groot N.N."/>
        </authorList>
    </citation>
    <scope>NUCLEOTIDE SEQUENCE [LARGE SCALE GENOMIC DNA]</scope>
    <source>
        <strain evidence="2">10nlg</strain>
    </source>
</reference>
<dbReference type="STRING" id="1464123.SAMN05444126_11474"/>
<organism evidence="1 2">
    <name type="scientific">Salisediminibacterium halotolerans</name>
    <dbReference type="NCBI Taxonomy" id="517425"/>
    <lineage>
        <taxon>Bacteria</taxon>
        <taxon>Bacillati</taxon>
        <taxon>Bacillota</taxon>
        <taxon>Bacilli</taxon>
        <taxon>Bacillales</taxon>
        <taxon>Bacillaceae</taxon>
        <taxon>Salisediminibacterium</taxon>
    </lineage>
</organism>
<name>A0A1H9UJK3_9BACI</name>
<dbReference type="OrthoDB" id="2883963at2"/>
<comment type="caution">
    <text evidence="1">The sequence shown here is derived from an EMBL/GenBank/DDBJ whole genome shotgun (WGS) entry which is preliminary data.</text>
</comment>
<protein>
    <submittedName>
        <fullName evidence="1">Uncharacterized protein</fullName>
    </submittedName>
</protein>